<dbReference type="PROSITE" id="PS50865">
    <property type="entry name" value="ZF_MYND_2"/>
    <property type="match status" value="1"/>
</dbReference>
<dbReference type="Pfam" id="PF01753">
    <property type="entry name" value="zf-MYND"/>
    <property type="match status" value="1"/>
</dbReference>
<dbReference type="PANTHER" id="PTHR47442">
    <property type="entry name" value="MYND-TYPE ZINC FINGER PROTEIN MUB1"/>
    <property type="match status" value="1"/>
</dbReference>
<keyword evidence="11" id="KW-1185">Reference proteome</keyword>
<sequence>MPRRNHDRNLQANTASRTVHPNAQYSSEQIQVLSLIPLLANLQLLAVLTKSRQVTCMQMIRDQISLPRLNDLASKTDTMLSGNDADLPPLDLLIALNALQILDNLVHLDSNNPTADAGAVADEAKIACAKSGLVTICVNTLNQCILAIQRRGVTKPITETMNVDMTNSLGNSNTQSARTASDPKSQVMPRKRDTSQIIREMAYPKPFVPGVPNQAQITDVILGLVVRILATLAAHPAVRVFLRRPLGESTTAFHLAEWLLTVRTLPSSTRQSVVSLMSHSTELLAESGARYCAHLSCNTIESSAKPFSRCSRCKCTWYCSRECQIAAWKQGHKHWCRPAPVAAPSPAPVSTPAPTPNATATRAAPSPAPTPMRPVGMVGASA</sequence>
<keyword evidence="3" id="KW-0963">Cytoplasm</keyword>
<evidence type="ECO:0000256" key="2">
    <source>
        <dbReference type="ARBA" id="ARBA00010655"/>
    </source>
</evidence>
<dbReference type="Proteomes" id="UP000054350">
    <property type="component" value="Unassembled WGS sequence"/>
</dbReference>
<feature type="compositionally biased region" description="Polar residues" evidence="8">
    <location>
        <begin position="10"/>
        <end position="21"/>
    </location>
</feature>
<evidence type="ECO:0000256" key="3">
    <source>
        <dbReference type="ARBA" id="ARBA00022490"/>
    </source>
</evidence>
<comment type="subcellular location">
    <subcellularLocation>
        <location evidence="1">Cytoplasm</location>
    </subcellularLocation>
</comment>
<evidence type="ECO:0000256" key="8">
    <source>
        <dbReference type="SAM" id="MobiDB-lite"/>
    </source>
</evidence>
<evidence type="ECO:0000256" key="6">
    <source>
        <dbReference type="ARBA" id="ARBA00022833"/>
    </source>
</evidence>
<evidence type="ECO:0000259" key="9">
    <source>
        <dbReference type="PROSITE" id="PS50865"/>
    </source>
</evidence>
<dbReference type="OrthoDB" id="3069922at2759"/>
<feature type="region of interest" description="Disordered" evidence="8">
    <location>
        <begin position="1"/>
        <end position="21"/>
    </location>
</feature>
<comment type="similarity">
    <text evidence="2">Belongs to the MUB1/samB family.</text>
</comment>
<gene>
    <name evidence="10" type="ORF">AMAG_19576</name>
</gene>
<evidence type="ECO:0000256" key="4">
    <source>
        <dbReference type="ARBA" id="ARBA00022723"/>
    </source>
</evidence>
<evidence type="ECO:0000313" key="10">
    <source>
        <dbReference type="EMBL" id="KNE66419.1"/>
    </source>
</evidence>
<feature type="compositionally biased region" description="Low complexity" evidence="8">
    <location>
        <begin position="356"/>
        <end position="365"/>
    </location>
</feature>
<dbReference type="InterPro" id="IPR051664">
    <property type="entry name" value="MYND-type_zinc_finger"/>
</dbReference>
<feature type="compositionally biased region" description="Polar residues" evidence="8">
    <location>
        <begin position="166"/>
        <end position="184"/>
    </location>
</feature>
<feature type="domain" description="MYND-type" evidence="9">
    <location>
        <begin position="294"/>
        <end position="336"/>
    </location>
</feature>
<evidence type="ECO:0000313" key="11">
    <source>
        <dbReference type="Proteomes" id="UP000054350"/>
    </source>
</evidence>
<dbReference type="GO" id="GO:0005737">
    <property type="term" value="C:cytoplasm"/>
    <property type="evidence" value="ECO:0007669"/>
    <property type="project" value="UniProtKB-SubCell"/>
</dbReference>
<dbReference type="PANTHER" id="PTHR47442:SF1">
    <property type="entry name" value="MYND-TYPE ZINC FINGER PROTEIN MUB1"/>
    <property type="match status" value="1"/>
</dbReference>
<dbReference type="GO" id="GO:1990304">
    <property type="term" value="C:MUB1-RAD6-UBR2 ubiquitin ligase complex"/>
    <property type="evidence" value="ECO:0007669"/>
    <property type="project" value="TreeGrafter"/>
</dbReference>
<dbReference type="VEuPathDB" id="FungiDB:AMAG_19576"/>
<name>A0A0L0SVP8_ALLM3</name>
<evidence type="ECO:0000256" key="7">
    <source>
        <dbReference type="PROSITE-ProRule" id="PRU00134"/>
    </source>
</evidence>
<dbReference type="GO" id="GO:0006511">
    <property type="term" value="P:ubiquitin-dependent protein catabolic process"/>
    <property type="evidence" value="ECO:0007669"/>
    <property type="project" value="TreeGrafter"/>
</dbReference>
<keyword evidence="4" id="KW-0479">Metal-binding</keyword>
<accession>A0A0L0SVP8</accession>
<proteinExistence type="inferred from homology"/>
<reference evidence="11" key="2">
    <citation type="submission" date="2009-11" db="EMBL/GenBank/DDBJ databases">
        <title>The Genome Sequence of Allomyces macrogynus strain ATCC 38327.</title>
        <authorList>
            <consortium name="The Broad Institute Genome Sequencing Platform"/>
            <person name="Russ C."/>
            <person name="Cuomo C."/>
            <person name="Shea T."/>
            <person name="Young S.K."/>
            <person name="Zeng Q."/>
            <person name="Koehrsen M."/>
            <person name="Haas B."/>
            <person name="Borodovsky M."/>
            <person name="Guigo R."/>
            <person name="Alvarado L."/>
            <person name="Berlin A."/>
            <person name="Borenstein D."/>
            <person name="Chen Z."/>
            <person name="Engels R."/>
            <person name="Freedman E."/>
            <person name="Gellesch M."/>
            <person name="Goldberg J."/>
            <person name="Griggs A."/>
            <person name="Gujja S."/>
            <person name="Heiman D."/>
            <person name="Hepburn T."/>
            <person name="Howarth C."/>
            <person name="Jen D."/>
            <person name="Larson L."/>
            <person name="Lewis B."/>
            <person name="Mehta T."/>
            <person name="Park D."/>
            <person name="Pearson M."/>
            <person name="Roberts A."/>
            <person name="Saif S."/>
            <person name="Shenoy N."/>
            <person name="Sisk P."/>
            <person name="Stolte C."/>
            <person name="Sykes S."/>
            <person name="Walk T."/>
            <person name="White J."/>
            <person name="Yandava C."/>
            <person name="Burger G."/>
            <person name="Gray M.W."/>
            <person name="Holland P.W.H."/>
            <person name="King N."/>
            <person name="Lang F.B.F."/>
            <person name="Roger A.J."/>
            <person name="Ruiz-Trillo I."/>
            <person name="Lander E."/>
            <person name="Nusbaum C."/>
        </authorList>
    </citation>
    <scope>NUCLEOTIDE SEQUENCE [LARGE SCALE GENOMIC DNA]</scope>
    <source>
        <strain evidence="11">ATCC 38327</strain>
    </source>
</reference>
<dbReference type="GO" id="GO:0007163">
    <property type="term" value="P:establishment or maintenance of cell polarity"/>
    <property type="evidence" value="ECO:0007669"/>
    <property type="project" value="TreeGrafter"/>
</dbReference>
<dbReference type="Gene3D" id="6.10.140.2220">
    <property type="match status" value="1"/>
</dbReference>
<dbReference type="AlphaFoldDB" id="A0A0L0SVP8"/>
<protein>
    <recommendedName>
        <fullName evidence="9">MYND-type domain-containing protein</fullName>
    </recommendedName>
</protein>
<feature type="region of interest" description="Disordered" evidence="8">
    <location>
        <begin position="345"/>
        <end position="382"/>
    </location>
</feature>
<keyword evidence="6" id="KW-0862">Zinc</keyword>
<organism evidence="10 11">
    <name type="scientific">Allomyces macrogynus (strain ATCC 38327)</name>
    <name type="common">Allomyces javanicus var. macrogynus</name>
    <dbReference type="NCBI Taxonomy" id="578462"/>
    <lineage>
        <taxon>Eukaryota</taxon>
        <taxon>Fungi</taxon>
        <taxon>Fungi incertae sedis</taxon>
        <taxon>Blastocladiomycota</taxon>
        <taxon>Blastocladiomycetes</taxon>
        <taxon>Blastocladiales</taxon>
        <taxon>Blastocladiaceae</taxon>
        <taxon>Allomyces</taxon>
    </lineage>
</organism>
<dbReference type="SUPFAM" id="SSF144232">
    <property type="entry name" value="HIT/MYND zinc finger-like"/>
    <property type="match status" value="1"/>
</dbReference>
<dbReference type="EMBL" id="GG745350">
    <property type="protein sequence ID" value="KNE66419.1"/>
    <property type="molecule type" value="Genomic_DNA"/>
</dbReference>
<feature type="region of interest" description="Disordered" evidence="8">
    <location>
        <begin position="166"/>
        <end position="190"/>
    </location>
</feature>
<dbReference type="InterPro" id="IPR002893">
    <property type="entry name" value="Znf_MYND"/>
</dbReference>
<feature type="compositionally biased region" description="Pro residues" evidence="8">
    <location>
        <begin position="345"/>
        <end position="355"/>
    </location>
</feature>
<keyword evidence="5 7" id="KW-0863">Zinc-finger</keyword>
<evidence type="ECO:0000256" key="5">
    <source>
        <dbReference type="ARBA" id="ARBA00022771"/>
    </source>
</evidence>
<dbReference type="GO" id="GO:0008270">
    <property type="term" value="F:zinc ion binding"/>
    <property type="evidence" value="ECO:0007669"/>
    <property type="project" value="UniProtKB-KW"/>
</dbReference>
<reference evidence="10 11" key="1">
    <citation type="submission" date="2009-11" db="EMBL/GenBank/DDBJ databases">
        <title>Annotation of Allomyces macrogynus ATCC 38327.</title>
        <authorList>
            <consortium name="The Broad Institute Genome Sequencing Platform"/>
            <person name="Russ C."/>
            <person name="Cuomo C."/>
            <person name="Burger G."/>
            <person name="Gray M.W."/>
            <person name="Holland P.W.H."/>
            <person name="King N."/>
            <person name="Lang F.B.F."/>
            <person name="Roger A.J."/>
            <person name="Ruiz-Trillo I."/>
            <person name="Young S.K."/>
            <person name="Zeng Q."/>
            <person name="Gargeya S."/>
            <person name="Fitzgerald M."/>
            <person name="Haas B."/>
            <person name="Abouelleil A."/>
            <person name="Alvarado L."/>
            <person name="Arachchi H.M."/>
            <person name="Berlin A."/>
            <person name="Chapman S.B."/>
            <person name="Gearin G."/>
            <person name="Goldberg J."/>
            <person name="Griggs A."/>
            <person name="Gujja S."/>
            <person name="Hansen M."/>
            <person name="Heiman D."/>
            <person name="Howarth C."/>
            <person name="Larimer J."/>
            <person name="Lui A."/>
            <person name="MacDonald P.J.P."/>
            <person name="McCowen C."/>
            <person name="Montmayeur A."/>
            <person name="Murphy C."/>
            <person name="Neiman D."/>
            <person name="Pearson M."/>
            <person name="Priest M."/>
            <person name="Roberts A."/>
            <person name="Saif S."/>
            <person name="Shea T."/>
            <person name="Sisk P."/>
            <person name="Stolte C."/>
            <person name="Sykes S."/>
            <person name="Wortman J."/>
            <person name="Nusbaum C."/>
            <person name="Birren B."/>
        </authorList>
    </citation>
    <scope>NUCLEOTIDE SEQUENCE [LARGE SCALE GENOMIC DNA]</scope>
    <source>
        <strain evidence="10 11">ATCC 38327</strain>
    </source>
</reference>
<evidence type="ECO:0000256" key="1">
    <source>
        <dbReference type="ARBA" id="ARBA00004496"/>
    </source>
</evidence>